<proteinExistence type="predicted"/>
<evidence type="ECO:0000313" key="3">
    <source>
        <dbReference type="Proteomes" id="UP001292094"/>
    </source>
</evidence>
<feature type="compositionally biased region" description="Polar residues" evidence="1">
    <location>
        <begin position="1"/>
        <end position="10"/>
    </location>
</feature>
<feature type="region of interest" description="Disordered" evidence="1">
    <location>
        <begin position="1"/>
        <end position="25"/>
    </location>
</feature>
<protein>
    <submittedName>
        <fullName evidence="2">Uncharacterized protein</fullName>
    </submittedName>
</protein>
<dbReference type="EMBL" id="JAWZYT010003488">
    <property type="protein sequence ID" value="KAK4298145.1"/>
    <property type="molecule type" value="Genomic_DNA"/>
</dbReference>
<name>A0AAE1TWY6_9EUCA</name>
<evidence type="ECO:0000313" key="2">
    <source>
        <dbReference type="EMBL" id="KAK4298145.1"/>
    </source>
</evidence>
<sequence>MRLIRSTSPYPVNVVGRREGDAEERRGEVLRKMLRRGE</sequence>
<dbReference type="Proteomes" id="UP001292094">
    <property type="component" value="Unassembled WGS sequence"/>
</dbReference>
<reference evidence="2" key="1">
    <citation type="submission" date="2023-11" db="EMBL/GenBank/DDBJ databases">
        <title>Genome assemblies of two species of porcelain crab, Petrolisthes cinctipes and Petrolisthes manimaculis (Anomura: Porcellanidae).</title>
        <authorList>
            <person name="Angst P."/>
        </authorList>
    </citation>
    <scope>NUCLEOTIDE SEQUENCE</scope>
    <source>
        <strain evidence="2">PB745_02</strain>
        <tissue evidence="2">Gill</tissue>
    </source>
</reference>
<organism evidence="2 3">
    <name type="scientific">Petrolisthes manimaculis</name>
    <dbReference type="NCBI Taxonomy" id="1843537"/>
    <lineage>
        <taxon>Eukaryota</taxon>
        <taxon>Metazoa</taxon>
        <taxon>Ecdysozoa</taxon>
        <taxon>Arthropoda</taxon>
        <taxon>Crustacea</taxon>
        <taxon>Multicrustacea</taxon>
        <taxon>Malacostraca</taxon>
        <taxon>Eumalacostraca</taxon>
        <taxon>Eucarida</taxon>
        <taxon>Decapoda</taxon>
        <taxon>Pleocyemata</taxon>
        <taxon>Anomura</taxon>
        <taxon>Galatheoidea</taxon>
        <taxon>Porcellanidae</taxon>
        <taxon>Petrolisthes</taxon>
    </lineage>
</organism>
<comment type="caution">
    <text evidence="2">The sequence shown here is derived from an EMBL/GenBank/DDBJ whole genome shotgun (WGS) entry which is preliminary data.</text>
</comment>
<evidence type="ECO:0000256" key="1">
    <source>
        <dbReference type="SAM" id="MobiDB-lite"/>
    </source>
</evidence>
<feature type="non-terminal residue" evidence="2">
    <location>
        <position position="38"/>
    </location>
</feature>
<accession>A0AAE1TWY6</accession>
<gene>
    <name evidence="2" type="ORF">Pmani_029487</name>
</gene>
<feature type="compositionally biased region" description="Basic and acidic residues" evidence="1">
    <location>
        <begin position="16"/>
        <end position="25"/>
    </location>
</feature>
<keyword evidence="3" id="KW-1185">Reference proteome</keyword>
<dbReference type="AlphaFoldDB" id="A0AAE1TWY6"/>